<dbReference type="Gene3D" id="3.40.50.1000">
    <property type="entry name" value="HAD superfamily/HAD-like"/>
    <property type="match status" value="1"/>
</dbReference>
<comment type="caution">
    <text evidence="1">The sequence shown here is derived from an EMBL/GenBank/DDBJ whole genome shotgun (WGS) entry which is preliminary data.</text>
</comment>
<dbReference type="Pfam" id="PF00702">
    <property type="entry name" value="Hydrolase"/>
    <property type="match status" value="1"/>
</dbReference>
<proteinExistence type="predicted"/>
<evidence type="ECO:0000313" key="2">
    <source>
        <dbReference type="Proteomes" id="UP001146505"/>
    </source>
</evidence>
<sequence>MEHLIVFDLGGVLVPRRHTLRELTTVMIRHANIQSRSNQGTQTTVPTIITDPFSFEAAYGRYRESYSLSMGPNDYFTTLCRAAGVQPTPELIAELEETDTRLCSTISDSVRNLLNHLNAIDQPWGVFSNAPRPVMEAVLRQDWVDGAAVTCFSPDLRFTKPHQGAFRRFEQAAAAAGHEYATLIYFDDRQANLEAAERRGWEAFPWRGVESVHQVLAPITSLRLAD</sequence>
<dbReference type="GeneID" id="301812162"/>
<name>A0A9X3M4S0_9CORY</name>
<evidence type="ECO:0000313" key="1">
    <source>
        <dbReference type="EMBL" id="MCZ9304184.1"/>
    </source>
</evidence>
<dbReference type="Proteomes" id="UP001146505">
    <property type="component" value="Unassembled WGS sequence"/>
</dbReference>
<organism evidence="1 2">
    <name type="scientific">Corynebacterium macclintockiae</name>
    <dbReference type="NCBI Taxonomy" id="2913501"/>
    <lineage>
        <taxon>Bacteria</taxon>
        <taxon>Bacillati</taxon>
        <taxon>Actinomycetota</taxon>
        <taxon>Actinomycetes</taxon>
        <taxon>Mycobacteriales</taxon>
        <taxon>Corynebacteriaceae</taxon>
        <taxon>Corynebacterium</taxon>
    </lineage>
</organism>
<keyword evidence="2" id="KW-1185">Reference proteome</keyword>
<dbReference type="AlphaFoldDB" id="A0A9X3M4S0"/>
<dbReference type="InterPro" id="IPR023214">
    <property type="entry name" value="HAD_sf"/>
</dbReference>
<evidence type="ECO:0008006" key="3">
    <source>
        <dbReference type="Google" id="ProtNLM"/>
    </source>
</evidence>
<dbReference type="EMBL" id="JAKMUV010000001">
    <property type="protein sequence ID" value="MCZ9304184.1"/>
    <property type="molecule type" value="Genomic_DNA"/>
</dbReference>
<dbReference type="SUPFAM" id="SSF56784">
    <property type="entry name" value="HAD-like"/>
    <property type="match status" value="1"/>
</dbReference>
<protein>
    <recommendedName>
        <fullName evidence="3">HAD family hydrolase</fullName>
    </recommendedName>
</protein>
<dbReference type="InterPro" id="IPR036412">
    <property type="entry name" value="HAD-like_sf"/>
</dbReference>
<gene>
    <name evidence="1" type="ORF">L8U58_01310</name>
</gene>
<reference evidence="1" key="1">
    <citation type="submission" date="2022-02" db="EMBL/GenBank/DDBJ databases">
        <title>Corynebacterium sp. from urogenital microbiome.</title>
        <authorList>
            <person name="Cappelli E.A."/>
            <person name="Ribeiro T.G."/>
            <person name="Peixe L."/>
        </authorList>
    </citation>
    <scope>NUCLEOTIDE SEQUENCE</scope>
    <source>
        <strain evidence="1">C9Ua_112</strain>
    </source>
</reference>
<dbReference type="RefSeq" id="WP_034967404.1">
    <property type="nucleotide sequence ID" value="NZ_CP180526.1"/>
</dbReference>
<accession>A0A9X3M4S0</accession>